<gene>
    <name evidence="1" type="ORF">BH720_00900</name>
</gene>
<name>A0A1E5QR09_9CYAN</name>
<protein>
    <recommendedName>
        <fullName evidence="2">PLD phosphodiesterase domain-containing protein</fullName>
    </recommendedName>
</protein>
<dbReference type="RefSeq" id="WP_069965267.1">
    <property type="nucleotide sequence ID" value="NZ_CM124774.1"/>
</dbReference>
<dbReference type="EMBL" id="MJGC01000016">
    <property type="protein sequence ID" value="OEJ77027.1"/>
    <property type="molecule type" value="Genomic_DNA"/>
</dbReference>
<evidence type="ECO:0008006" key="2">
    <source>
        <dbReference type="Google" id="ProtNLM"/>
    </source>
</evidence>
<comment type="caution">
    <text evidence="1">The sequence shown here is derived from an EMBL/GenBank/DDBJ whole genome shotgun (WGS) entry which is preliminary data.</text>
</comment>
<sequence>MILPGTQLEKLCVEACDEVVLVAPFVKAFVLKELLARISTDITVRCVTRWQPEEILRGVSDLEVWSLIKKRPRSSLWLRSDLHAKFYRADEKCLIGSANLTAKALGWLNSPNLELLVPLPASESILKAFETELFRGCVQVNESLFEQMSETVQILAEQYPSLSPLISDTPDNFQGEISPSVEQTLVEAWLPTLRNPADLYVAYSGKLEQLTTAARETALSDLRSLPTLPNLSKIAFESCIGTLLLQKPIVQKVDALVETSQRFGAVRDLLASLPCANLPDFDPSRAWQTLMRWLLFFLPQRYALSVPNHSEIFYRVNPRT</sequence>
<dbReference type="InterPro" id="IPR059166">
    <property type="entry name" value="PLD-like_cat"/>
</dbReference>
<dbReference type="CDD" id="cd09176">
    <property type="entry name" value="PLDc_unchar6"/>
    <property type="match status" value="1"/>
</dbReference>
<dbReference type="Gene3D" id="3.30.870.10">
    <property type="entry name" value="Endonuclease Chain A"/>
    <property type="match status" value="1"/>
</dbReference>
<dbReference type="AlphaFoldDB" id="A0A1E5QR09"/>
<dbReference type="OrthoDB" id="7790352at2"/>
<dbReference type="STRING" id="1781255.BH720_00900"/>
<proteinExistence type="predicted"/>
<accession>A0A1E5QR09</accession>
<evidence type="ECO:0000313" key="1">
    <source>
        <dbReference type="EMBL" id="OEJ77027.1"/>
    </source>
</evidence>
<reference evidence="1" key="1">
    <citation type="submission" date="2016-09" db="EMBL/GenBank/DDBJ databases">
        <title>Draft genome of thermotolerant cyanobacterium Desertifilum sp. strain IPPAS B-1220.</title>
        <authorList>
            <person name="Sinetova M.A."/>
            <person name="Bolakhan K."/>
            <person name="Zayadan B.K."/>
            <person name="Mironov K.S."/>
            <person name="Ustinova V."/>
            <person name="Kupriyanova E.V."/>
            <person name="Sidorov R.A."/>
            <person name="Skrypnik A.N."/>
            <person name="Gogoleva N.E."/>
            <person name="Gogolev Y.V."/>
            <person name="Los D.A."/>
        </authorList>
    </citation>
    <scope>NUCLEOTIDE SEQUENCE [LARGE SCALE GENOMIC DNA]</scope>
    <source>
        <strain evidence="1">IPPAS B-1220</strain>
    </source>
</reference>
<organism evidence="1">
    <name type="scientific">Desertifilum tharense IPPAS B-1220</name>
    <dbReference type="NCBI Taxonomy" id="1781255"/>
    <lineage>
        <taxon>Bacteria</taxon>
        <taxon>Bacillati</taxon>
        <taxon>Cyanobacteriota</taxon>
        <taxon>Cyanophyceae</taxon>
        <taxon>Desertifilales</taxon>
        <taxon>Desertifilaceae</taxon>
        <taxon>Desertifilum</taxon>
    </lineage>
</organism>